<protein>
    <submittedName>
        <fullName evidence="11">Na+/H+ antiporter NhaC</fullName>
    </submittedName>
</protein>
<keyword evidence="7 9" id="KW-0472">Membrane</keyword>
<proteinExistence type="inferred from homology"/>
<keyword evidence="6 9" id="KW-1133">Transmembrane helix</keyword>
<feature type="transmembrane region" description="Helical" evidence="9">
    <location>
        <begin position="134"/>
        <end position="160"/>
    </location>
</feature>
<dbReference type="InterPro" id="IPR052180">
    <property type="entry name" value="NhaC_Na-H+_Antiporter"/>
</dbReference>
<evidence type="ECO:0000313" key="11">
    <source>
        <dbReference type="EMBL" id="MFK2825239.1"/>
    </source>
</evidence>
<evidence type="ECO:0000256" key="6">
    <source>
        <dbReference type="ARBA" id="ARBA00022989"/>
    </source>
</evidence>
<evidence type="ECO:0000256" key="3">
    <source>
        <dbReference type="ARBA" id="ARBA00022449"/>
    </source>
</evidence>
<comment type="subcellular location">
    <subcellularLocation>
        <location evidence="1">Cell membrane</location>
        <topology evidence="1">Multi-pass membrane protein</topology>
    </subcellularLocation>
</comment>
<reference evidence="11 12" key="1">
    <citation type="submission" date="2023-07" db="EMBL/GenBank/DDBJ databases">
        <title>Bacillus lucianemedeirus sp. nov, a new species isolated from an immunobiological production facility.</title>
        <authorList>
            <person name="Costa L.V."/>
            <person name="Miranda R.V.S.L."/>
            <person name="Brandao M.L.L."/>
            <person name="Reis C.M.F."/>
            <person name="Frazao A.M."/>
            <person name="Cruz F.V."/>
            <person name="Baio P.V.P."/>
            <person name="Veras J.F.C."/>
            <person name="Ramos J.N."/>
            <person name="Vieira V."/>
        </authorList>
    </citation>
    <scope>NUCLEOTIDE SEQUENCE [LARGE SCALE GENOMIC DNA]</scope>
    <source>
        <strain evidence="11 12">B190/17</strain>
    </source>
</reference>
<dbReference type="EMBL" id="JAUIYO010000002">
    <property type="protein sequence ID" value="MFK2825239.1"/>
    <property type="molecule type" value="Genomic_DNA"/>
</dbReference>
<feature type="transmembrane region" description="Helical" evidence="9">
    <location>
        <begin position="189"/>
        <end position="207"/>
    </location>
</feature>
<accession>A0ABW8I6X8</accession>
<dbReference type="Pfam" id="PF03553">
    <property type="entry name" value="Na_H_antiporter"/>
    <property type="match status" value="1"/>
</dbReference>
<feature type="transmembrane region" description="Helical" evidence="9">
    <location>
        <begin position="428"/>
        <end position="453"/>
    </location>
</feature>
<keyword evidence="2" id="KW-0813">Transport</keyword>
<keyword evidence="12" id="KW-1185">Reference proteome</keyword>
<name>A0ABW8I6X8_9BACI</name>
<organism evidence="11 12">
    <name type="scientific">Bacillus lumedeiriae</name>
    <dbReference type="NCBI Taxonomy" id="3058829"/>
    <lineage>
        <taxon>Bacteria</taxon>
        <taxon>Bacillati</taxon>
        <taxon>Bacillota</taxon>
        <taxon>Bacilli</taxon>
        <taxon>Bacillales</taxon>
        <taxon>Bacillaceae</taxon>
        <taxon>Bacillus</taxon>
    </lineage>
</organism>
<gene>
    <name evidence="11" type="primary">nhaC</name>
    <name evidence="11" type="ORF">QYG89_06010</name>
</gene>
<evidence type="ECO:0000256" key="1">
    <source>
        <dbReference type="ARBA" id="ARBA00004651"/>
    </source>
</evidence>
<evidence type="ECO:0000256" key="7">
    <source>
        <dbReference type="ARBA" id="ARBA00023136"/>
    </source>
</evidence>
<feature type="transmembrane region" description="Helical" evidence="9">
    <location>
        <begin position="34"/>
        <end position="52"/>
    </location>
</feature>
<dbReference type="PANTHER" id="PTHR33451">
    <property type="entry name" value="MALATE-2H(+)/NA(+)-LACTATE ANTIPORTER"/>
    <property type="match status" value="1"/>
</dbReference>
<comment type="similarity">
    <text evidence="8">Belongs to the NhaC Na(+)/H(+) (TC 2.A.35) antiporter family.</text>
</comment>
<feature type="domain" description="Na+/H+ antiporter NhaC-like C-terminal" evidence="10">
    <location>
        <begin position="158"/>
        <end position="450"/>
    </location>
</feature>
<dbReference type="InterPro" id="IPR004770">
    <property type="entry name" value="Na/H_antiport_NhaC"/>
</dbReference>
<feature type="transmembrane region" description="Helical" evidence="9">
    <location>
        <begin position="64"/>
        <end position="95"/>
    </location>
</feature>
<comment type="caution">
    <text evidence="11">The sequence shown here is derived from an EMBL/GenBank/DDBJ whole genome shotgun (WGS) entry which is preliminary data.</text>
</comment>
<dbReference type="PANTHER" id="PTHR33451:SF3">
    <property type="entry name" value="MALATE-2H(+)_NA(+)-LACTATE ANTIPORTER"/>
    <property type="match status" value="1"/>
</dbReference>
<evidence type="ECO:0000313" key="12">
    <source>
        <dbReference type="Proteomes" id="UP001619911"/>
    </source>
</evidence>
<evidence type="ECO:0000256" key="9">
    <source>
        <dbReference type="SAM" id="Phobius"/>
    </source>
</evidence>
<dbReference type="InterPro" id="IPR018461">
    <property type="entry name" value="Na/H_Antiport_NhaC-like_C"/>
</dbReference>
<dbReference type="RefSeq" id="WP_404315561.1">
    <property type="nucleotide sequence ID" value="NZ_JAUIYO010000002.1"/>
</dbReference>
<dbReference type="NCBIfam" id="TIGR00931">
    <property type="entry name" value="antiport_nhaC"/>
    <property type="match status" value="1"/>
</dbReference>
<feature type="transmembrane region" description="Helical" evidence="9">
    <location>
        <begin position="228"/>
        <end position="249"/>
    </location>
</feature>
<feature type="transmembrane region" description="Helical" evidence="9">
    <location>
        <begin position="7"/>
        <end position="28"/>
    </location>
</feature>
<evidence type="ECO:0000256" key="2">
    <source>
        <dbReference type="ARBA" id="ARBA00022448"/>
    </source>
</evidence>
<evidence type="ECO:0000256" key="8">
    <source>
        <dbReference type="ARBA" id="ARBA00038435"/>
    </source>
</evidence>
<keyword evidence="5 9" id="KW-0812">Transmembrane</keyword>
<feature type="transmembrane region" description="Helical" evidence="9">
    <location>
        <begin position="401"/>
        <end position="422"/>
    </location>
</feature>
<sequence>MKKEMSFWTAIIPLVVMIGVMAVTVVGLEQGPHIPLIVGTATAAIVAWRSGFKWEEIEESMYKGIRLALPAVVIIILVGLTIGAWIGGGIVATMIYYGLKIITPSLFLVSITLICAIVALAIGSSWSTMGTIGVAGMGIGISMGIPAPMIAGAVISGSYFGDKMSPLSDTTNLAAGLTNTDLFVHIRHMFYTTIPGLVIALAVYAFLGKDFGKNGMNSADIQQTMETLQANFVISPLLLLIPLLVIVLVAKKVPAVPALIIGIVLGFSSQVFIQGGSFTSAISALQSGFVIDTGNETVDNLFNRGGLDSMMYTVSMTIVAMTFGGVLEYTGMLQAIVKQILKIARTAKTLVASTVVSCFATNASCSEQYISIVIPSRMYAKAYEEKGLHSKNLSRALEDGGTLTSVFIPWNTCGVFILGTLGVHTFDYAPYAVLNFVIPILSIIYALTGFSIVKLTDEEKLALKHQEDTTVNQ</sequence>
<evidence type="ECO:0000256" key="4">
    <source>
        <dbReference type="ARBA" id="ARBA00022475"/>
    </source>
</evidence>
<feature type="transmembrane region" description="Helical" evidence="9">
    <location>
        <begin position="101"/>
        <end position="122"/>
    </location>
</feature>
<keyword evidence="3" id="KW-0050">Antiport</keyword>
<keyword evidence="4" id="KW-1003">Cell membrane</keyword>
<evidence type="ECO:0000256" key="5">
    <source>
        <dbReference type="ARBA" id="ARBA00022692"/>
    </source>
</evidence>
<evidence type="ECO:0000259" key="10">
    <source>
        <dbReference type="Pfam" id="PF03553"/>
    </source>
</evidence>
<dbReference type="Proteomes" id="UP001619911">
    <property type="component" value="Unassembled WGS sequence"/>
</dbReference>